<gene>
    <name evidence="2" type="ORF">H8Z79_04115</name>
</gene>
<dbReference type="Proteomes" id="UP000633936">
    <property type="component" value="Unassembled WGS sequence"/>
</dbReference>
<reference evidence="2 3" key="1">
    <citation type="submission" date="2020-08" db="EMBL/GenBank/DDBJ databases">
        <title>Genome public.</title>
        <authorList>
            <person name="Liu C."/>
            <person name="Sun Q."/>
        </authorList>
    </citation>
    <scope>NUCLEOTIDE SEQUENCE [LARGE SCALE GENOMIC DNA]</scope>
    <source>
        <strain evidence="2 3">27-44</strain>
    </source>
</reference>
<keyword evidence="3" id="KW-1185">Reference proteome</keyword>
<dbReference type="EMBL" id="JACOQE010000002">
    <property type="protein sequence ID" value="MBC5739656.1"/>
    <property type="molecule type" value="Genomic_DNA"/>
</dbReference>
<evidence type="ECO:0000256" key="1">
    <source>
        <dbReference type="SAM" id="MobiDB-lite"/>
    </source>
</evidence>
<proteinExistence type="predicted"/>
<comment type="caution">
    <text evidence="2">The sequence shown here is derived from an EMBL/GenBank/DDBJ whole genome shotgun (WGS) entry which is preliminary data.</text>
</comment>
<evidence type="ECO:0000313" key="3">
    <source>
        <dbReference type="Proteomes" id="UP000633936"/>
    </source>
</evidence>
<protein>
    <submittedName>
        <fullName evidence="2">Uncharacterized protein</fullName>
    </submittedName>
</protein>
<accession>A0ABR7HZI1</accession>
<organism evidence="2 3">
    <name type="scientific">Blautia intestinalis</name>
    <dbReference type="NCBI Taxonomy" id="2763028"/>
    <lineage>
        <taxon>Bacteria</taxon>
        <taxon>Bacillati</taxon>
        <taxon>Bacillota</taxon>
        <taxon>Clostridia</taxon>
        <taxon>Lachnospirales</taxon>
        <taxon>Lachnospiraceae</taxon>
        <taxon>Blautia</taxon>
    </lineage>
</organism>
<evidence type="ECO:0000313" key="2">
    <source>
        <dbReference type="EMBL" id="MBC5739656.1"/>
    </source>
</evidence>
<sequence>MGITEKIAHAKKAKWVTEGLSDYEIKTIVESAKRSAQDSKSKFSIEKHDTDSNRC</sequence>
<name>A0ABR7HZI1_9FIRM</name>
<feature type="region of interest" description="Disordered" evidence="1">
    <location>
        <begin position="33"/>
        <end position="55"/>
    </location>
</feature>
<dbReference type="RefSeq" id="WP_015542828.1">
    <property type="nucleotide sequence ID" value="NZ_JACOQE010000002.1"/>
</dbReference>